<reference evidence="1 2" key="1">
    <citation type="journal article" date="2020" name="Biotechnol. Biofuels">
        <title>New insights from the biogas microbiome by comprehensive genome-resolved metagenomics of nearly 1600 species originating from multiple anaerobic digesters.</title>
        <authorList>
            <person name="Campanaro S."/>
            <person name="Treu L."/>
            <person name="Rodriguez-R L.M."/>
            <person name="Kovalovszki A."/>
            <person name="Ziels R.M."/>
            <person name="Maus I."/>
            <person name="Zhu X."/>
            <person name="Kougias P.G."/>
            <person name="Basile A."/>
            <person name="Luo G."/>
            <person name="Schluter A."/>
            <person name="Konstantinidis K.T."/>
            <person name="Angelidaki I."/>
        </authorList>
    </citation>
    <scope>NUCLEOTIDE SEQUENCE [LARGE SCALE GENOMIC DNA]</scope>
    <source>
        <strain evidence="1">AS27yjCOA_65</strain>
    </source>
</reference>
<dbReference type="EMBL" id="JAAZON010000571">
    <property type="protein sequence ID" value="NMC63978.1"/>
    <property type="molecule type" value="Genomic_DNA"/>
</dbReference>
<dbReference type="Proteomes" id="UP000524246">
    <property type="component" value="Unassembled WGS sequence"/>
</dbReference>
<sequence>NREGAPVFNRTVSANLGMSYSIANVLLEAGPKAIGKWLPFELSESELKDRLRNKMIRPTTIPQTLEDLWLEQAVCREALRLSLAHHRLLAVGLSGTQQKRGIADLFVQARNRYELVDLQKLDLVIGSGGVLSHAPNRMSAALMMLDGFALEGVTQLAVDSIFMMPHLGVLASVNEKASTEIFLKDCLINLGHAVVASFSGSLRQRELGKVFCDGKLIGSIERGRLKHVEMETGITVSLHVEPSGASINVGAGAGKPYSGQVKVGHCGLFLDGRNRPIEFPKSDTERILIIKDLYKHLGLMEI</sequence>
<gene>
    <name evidence="1" type="ORF">GYA55_12515</name>
</gene>
<name>A0A7X9FU87_9DELT</name>
<evidence type="ECO:0000313" key="2">
    <source>
        <dbReference type="Proteomes" id="UP000524246"/>
    </source>
</evidence>
<comment type="caution">
    <text evidence="1">The sequence shown here is derived from an EMBL/GenBank/DDBJ whole genome shotgun (WGS) entry which is preliminary data.</text>
</comment>
<protein>
    <submittedName>
        <fullName evidence="1">Methylaspartate mutase</fullName>
    </submittedName>
</protein>
<dbReference type="Pfam" id="PF13941">
    <property type="entry name" value="MutL"/>
    <property type="match status" value="1"/>
</dbReference>
<dbReference type="InterPro" id="IPR006230">
    <property type="entry name" value="MutL"/>
</dbReference>
<accession>A0A7X9FU87</accession>
<dbReference type="AlphaFoldDB" id="A0A7X9FU87"/>
<feature type="non-terminal residue" evidence="1">
    <location>
        <position position="1"/>
    </location>
</feature>
<evidence type="ECO:0000313" key="1">
    <source>
        <dbReference type="EMBL" id="NMC63978.1"/>
    </source>
</evidence>
<proteinExistence type="predicted"/>
<organism evidence="1 2">
    <name type="scientific">SAR324 cluster bacterium</name>
    <dbReference type="NCBI Taxonomy" id="2024889"/>
    <lineage>
        <taxon>Bacteria</taxon>
        <taxon>Deltaproteobacteria</taxon>
        <taxon>SAR324 cluster</taxon>
    </lineage>
</organism>